<dbReference type="InterPro" id="IPR025673">
    <property type="entry name" value="PCYCGC"/>
</dbReference>
<accession>A0ABN0Z404</accession>
<organism evidence="2 3">
    <name type="scientific">Lentibacillus halophilus</name>
    <dbReference type="NCBI Taxonomy" id="295065"/>
    <lineage>
        <taxon>Bacteria</taxon>
        <taxon>Bacillati</taxon>
        <taxon>Bacillota</taxon>
        <taxon>Bacilli</taxon>
        <taxon>Bacillales</taxon>
        <taxon>Bacillaceae</taxon>
        <taxon>Lentibacillus</taxon>
    </lineage>
</organism>
<evidence type="ECO:0000256" key="1">
    <source>
        <dbReference type="SAM" id="SignalP"/>
    </source>
</evidence>
<feature type="chain" id="PRO_5047356464" evidence="1">
    <location>
        <begin position="19"/>
        <end position="157"/>
    </location>
</feature>
<sequence>MKKYFVIGFVLVMVFVSACSSGENNDKPTNKANTGDVRETTASVNELPSFLDAKSDDMKNLYTAVANSQDLLESIPCYCGCGEFGHTSNYDCFINQNKDDGSLVWDDHATKCQACLDIAAESVVEWNKGKSIKDIRKMIDEKYQEADYPEPTPTPEI</sequence>
<evidence type="ECO:0000313" key="2">
    <source>
        <dbReference type="EMBL" id="GAA0432302.1"/>
    </source>
</evidence>
<dbReference type="EMBL" id="BAAADM010000015">
    <property type="protein sequence ID" value="GAA0432302.1"/>
    <property type="molecule type" value="Genomic_DNA"/>
</dbReference>
<dbReference type="Proteomes" id="UP001501459">
    <property type="component" value="Unassembled WGS sequence"/>
</dbReference>
<evidence type="ECO:0000313" key="3">
    <source>
        <dbReference type="Proteomes" id="UP001501459"/>
    </source>
</evidence>
<dbReference type="PROSITE" id="PS51257">
    <property type="entry name" value="PROKAR_LIPOPROTEIN"/>
    <property type="match status" value="1"/>
</dbReference>
<gene>
    <name evidence="2" type="ORF">GCM10008983_06090</name>
</gene>
<name>A0ABN0Z404_9BACI</name>
<dbReference type="Pfam" id="PF13798">
    <property type="entry name" value="PCYCGC"/>
    <property type="match status" value="1"/>
</dbReference>
<protein>
    <submittedName>
        <fullName evidence="2">PCYCGC domain-containing protein</fullName>
    </submittedName>
</protein>
<reference evidence="2 3" key="1">
    <citation type="journal article" date="2019" name="Int. J. Syst. Evol. Microbiol.">
        <title>The Global Catalogue of Microorganisms (GCM) 10K type strain sequencing project: providing services to taxonomists for standard genome sequencing and annotation.</title>
        <authorList>
            <consortium name="The Broad Institute Genomics Platform"/>
            <consortium name="The Broad Institute Genome Sequencing Center for Infectious Disease"/>
            <person name="Wu L."/>
            <person name="Ma J."/>
        </authorList>
    </citation>
    <scope>NUCLEOTIDE SEQUENCE [LARGE SCALE GENOMIC DNA]</scope>
    <source>
        <strain evidence="2 3">JCM 12149</strain>
    </source>
</reference>
<keyword evidence="1" id="KW-0732">Signal</keyword>
<keyword evidence="3" id="KW-1185">Reference proteome</keyword>
<comment type="caution">
    <text evidence="2">The sequence shown here is derived from an EMBL/GenBank/DDBJ whole genome shotgun (WGS) entry which is preliminary data.</text>
</comment>
<feature type="signal peptide" evidence="1">
    <location>
        <begin position="1"/>
        <end position="18"/>
    </location>
</feature>
<proteinExistence type="predicted"/>